<dbReference type="Pfam" id="PF16770">
    <property type="entry name" value="RTT107_BRCT_5"/>
    <property type="match status" value="1"/>
</dbReference>
<dbReference type="PANTHER" id="PTHR47667">
    <property type="entry name" value="REGULATOR OF TY1 TRANSPOSITION PROTEIN 107"/>
    <property type="match status" value="1"/>
</dbReference>
<dbReference type="PANTHER" id="PTHR47667:SF1">
    <property type="entry name" value="REGULATOR OF TY1 TRANSPOSITION PROTEIN 107"/>
    <property type="match status" value="1"/>
</dbReference>
<dbReference type="PROSITE" id="PS50172">
    <property type="entry name" value="BRCT"/>
    <property type="match status" value="3"/>
</dbReference>
<dbReference type="Pfam" id="PF16771">
    <property type="entry name" value="RTT107_BRCT_6"/>
    <property type="match status" value="1"/>
</dbReference>
<name>A0A0A8L9L1_9SACH</name>
<dbReference type="GO" id="GO:0035361">
    <property type="term" value="C:Cul8-RING ubiquitin ligase complex"/>
    <property type="evidence" value="ECO:0007669"/>
    <property type="project" value="TreeGrafter"/>
</dbReference>
<dbReference type="AlphaFoldDB" id="A0A0A8L9L1"/>
<protein>
    <submittedName>
        <fullName evidence="3">WGS project CCBQ000000000 data, contig 00046</fullName>
    </submittedName>
</protein>
<gene>
    <name evidence="3" type="ORF">KLDO_g3034</name>
</gene>
<dbReference type="Proteomes" id="UP000031516">
    <property type="component" value="Unassembled WGS sequence"/>
</dbReference>
<sequence length="867" mass="98355">MSKSPIFNNLRILIIKSSELPQDDLDDIMKTVKDNGASECLVYELPHDEPDVTITMDKTQFLSQFPQQIHCIISKTVDFSFYRIAAFDFLIPVVLPKWVDHCLQFKRLMRTTCYSPNLMHFLKDCYIYVSKHSLNRVEYQFYCSIVTVFGGTCMDYLSTKATHIITWDKDDVAIKAMQKFNKYKVTYLMPNWLVDCLCALEFIDEERYLIDINAEDSTVKQQSQNLWNVTLSNIENWKVISDIKLGKKIVLGDDLALPGTSYKFLLNWIKKCLGAEITLVAGSSQLKDSQADVYIGYSDNTEGVENANECGILCANIPWLFYVWQMQTFVHPMSKLLLSPLKRPVFRSEELKATFTNYYGEQRYYIQLLVEALGGVCSTELTKKNTHLISAIADGKKYEAACAWECCISVNHLWLESCYKSGQKLDPQSEEFQQFPAKGGLSNSLGQMTLANIVEDVPKLDDQVFNNTAEEIFEDSQLASKENSISIAETSVAKENDEQAPTEPATNDEILQGILPDKNDIVNVELPEKSEPANEGQLDVHEFRSDKSSIATPLPSREPSSLPTTGSVETLSQPLTPMSDNRRKAKAKAAEKLHDDIESLNEFQKINKRKRSPEVLPEVIQEIKKQKALDSKADEMVSYLNISHKPYRIKAVLTNCHENLSDLDMLTLSKVGIIITPEIDSHTNTIIAPKKARTAKFLKSFSLKPLKYALTPMFITDILSNISKQQPIELEMSKYFISDIDSNVLEKTKLSTKVFARHGLTRVNLSDDIPGGQKLISSILKCHGMEEVNAIGRKFQLEDLVENKVKKKSANYILIASKASAAKKFNKCVKDADKSKKVFVVEWNWCVKSIFDLDINLEDHEYVIYNK</sequence>
<dbReference type="InterPro" id="IPR001357">
    <property type="entry name" value="BRCT_dom"/>
</dbReference>
<dbReference type="GO" id="GO:0005634">
    <property type="term" value="C:nucleus"/>
    <property type="evidence" value="ECO:0007669"/>
    <property type="project" value="TreeGrafter"/>
</dbReference>
<feature type="domain" description="BRCT" evidence="2">
    <location>
        <begin position="117"/>
        <end position="210"/>
    </location>
</feature>
<dbReference type="Pfam" id="PF12738">
    <property type="entry name" value="PTCB-BRCT"/>
    <property type="match status" value="1"/>
</dbReference>
<evidence type="ECO:0000256" key="1">
    <source>
        <dbReference type="SAM" id="MobiDB-lite"/>
    </source>
</evidence>
<dbReference type="InterPro" id="IPR031906">
    <property type="entry name" value="RTT107_BRCT_6"/>
</dbReference>
<keyword evidence="4" id="KW-1185">Reference proteome</keyword>
<comment type="caution">
    <text evidence="3">The sequence shown here is derived from an EMBL/GenBank/DDBJ whole genome shotgun (WGS) entry which is preliminary data.</text>
</comment>
<accession>A0A0A8L9L1</accession>
<dbReference type="EMBL" id="CCBQ010000040">
    <property type="protein sequence ID" value="CDO94778.1"/>
    <property type="molecule type" value="Genomic_DNA"/>
</dbReference>
<feature type="region of interest" description="Disordered" evidence="1">
    <location>
        <begin position="542"/>
        <end position="589"/>
    </location>
</feature>
<dbReference type="GO" id="GO:0006302">
    <property type="term" value="P:double-strand break repair"/>
    <property type="evidence" value="ECO:0007669"/>
    <property type="project" value="TreeGrafter"/>
</dbReference>
<evidence type="ECO:0000313" key="3">
    <source>
        <dbReference type="EMBL" id="CDO94778.1"/>
    </source>
</evidence>
<dbReference type="InterPro" id="IPR053036">
    <property type="entry name" value="CellCycle_DNARepair_Reg"/>
</dbReference>
<dbReference type="SUPFAM" id="SSF52113">
    <property type="entry name" value="BRCT domain"/>
    <property type="match status" value="2"/>
</dbReference>
<feature type="domain" description="BRCT" evidence="2">
    <location>
        <begin position="350"/>
        <end position="432"/>
    </location>
</feature>
<proteinExistence type="predicted"/>
<dbReference type="Gene3D" id="3.40.50.10190">
    <property type="entry name" value="BRCT domain"/>
    <property type="match status" value="4"/>
</dbReference>
<dbReference type="GO" id="GO:1990683">
    <property type="term" value="P:DNA double-strand break attachment to nuclear envelope"/>
    <property type="evidence" value="ECO:0007669"/>
    <property type="project" value="TreeGrafter"/>
</dbReference>
<evidence type="ECO:0000259" key="2">
    <source>
        <dbReference type="PROSITE" id="PS50172"/>
    </source>
</evidence>
<feature type="domain" description="BRCT" evidence="2">
    <location>
        <begin position="2"/>
        <end position="116"/>
    </location>
</feature>
<feature type="compositionally biased region" description="Polar residues" evidence="1">
    <location>
        <begin position="558"/>
        <end position="579"/>
    </location>
</feature>
<dbReference type="InterPro" id="IPR036420">
    <property type="entry name" value="BRCT_dom_sf"/>
</dbReference>
<dbReference type="SMART" id="SM00292">
    <property type="entry name" value="BRCT"/>
    <property type="match status" value="4"/>
</dbReference>
<organism evidence="3 4">
    <name type="scientific">Kluyveromyces dobzhanskii CBS 2104</name>
    <dbReference type="NCBI Taxonomy" id="1427455"/>
    <lineage>
        <taxon>Eukaryota</taxon>
        <taxon>Fungi</taxon>
        <taxon>Dikarya</taxon>
        <taxon>Ascomycota</taxon>
        <taxon>Saccharomycotina</taxon>
        <taxon>Saccharomycetes</taxon>
        <taxon>Saccharomycetales</taxon>
        <taxon>Saccharomycetaceae</taxon>
        <taxon>Kluyveromyces</taxon>
    </lineage>
</organism>
<dbReference type="OrthoDB" id="342264at2759"/>
<dbReference type="Pfam" id="PF00533">
    <property type="entry name" value="BRCT"/>
    <property type="match status" value="1"/>
</dbReference>
<evidence type="ECO:0000313" key="4">
    <source>
        <dbReference type="Proteomes" id="UP000031516"/>
    </source>
</evidence>
<reference evidence="3 4" key="1">
    <citation type="submission" date="2014-03" db="EMBL/GenBank/DDBJ databases">
        <title>The genome of Kluyveromyces dobzhanskii.</title>
        <authorList>
            <person name="Nystedt B."/>
            <person name="Astrom S."/>
        </authorList>
    </citation>
    <scope>NUCLEOTIDE SEQUENCE [LARGE SCALE GENOMIC DNA]</scope>
    <source>
        <strain evidence="3 4">CBS 2104</strain>
    </source>
</reference>